<keyword evidence="1" id="KW-0175">Coiled coil</keyword>
<evidence type="ECO:0000256" key="1">
    <source>
        <dbReference type="SAM" id="Coils"/>
    </source>
</evidence>
<reference evidence="2" key="1">
    <citation type="submission" date="2020-05" db="EMBL/GenBank/DDBJ databases">
        <authorList>
            <person name="Zhu T."/>
            <person name="Keshari N."/>
            <person name="Lu X."/>
        </authorList>
    </citation>
    <scope>NUCLEOTIDE SEQUENCE</scope>
    <source>
        <strain evidence="2">NK1-22</strain>
    </source>
</reference>
<evidence type="ECO:0000313" key="2">
    <source>
        <dbReference type="EMBL" id="WOB45185.1"/>
    </source>
</evidence>
<accession>A0AA96YE68</accession>
<organism evidence="2">
    <name type="scientific">Thermoleptolyngbya oregonensis NK1-22</name>
    <dbReference type="NCBI Taxonomy" id="2547457"/>
    <lineage>
        <taxon>Bacteria</taxon>
        <taxon>Bacillati</taxon>
        <taxon>Cyanobacteriota</taxon>
        <taxon>Cyanophyceae</taxon>
        <taxon>Oculatellales</taxon>
        <taxon>Oculatellaceae</taxon>
        <taxon>Thermoleptolyngbya</taxon>
    </lineage>
</organism>
<dbReference type="KEGG" id="tog:HNI00_20115"/>
<dbReference type="EMBL" id="CP053540">
    <property type="protein sequence ID" value="WOB45185.1"/>
    <property type="molecule type" value="Genomic_DNA"/>
</dbReference>
<feature type="coiled-coil region" evidence="1">
    <location>
        <begin position="64"/>
        <end position="91"/>
    </location>
</feature>
<protein>
    <submittedName>
        <fullName evidence="2">Uncharacterized protein</fullName>
    </submittedName>
</protein>
<gene>
    <name evidence="2" type="ORF">HNI00_20115</name>
</gene>
<dbReference type="AlphaFoldDB" id="A0AA96YE68"/>
<dbReference type="RefSeq" id="WP_297076118.1">
    <property type="nucleotide sequence ID" value="NZ_CP053540.1"/>
</dbReference>
<name>A0AA96YE68_9CYAN</name>
<proteinExistence type="predicted"/>
<sequence length="108" mass="12117">MKIVWEQSIYFGNVPVFCSICGRESRPIRSGSNQLLLAVIYNDQGVICGEACSDCVSAGPQVIRARLQDRVEILREKLADVEAIAQLAQDNIELPTLEQEFRVHRRDG</sequence>